<evidence type="ECO:0000313" key="1">
    <source>
        <dbReference type="EMBL" id="MEE6262438.1"/>
    </source>
</evidence>
<dbReference type="InterPro" id="IPR046036">
    <property type="entry name" value="DUF5994"/>
</dbReference>
<name>A0ABU7S0W8_9ACTN</name>
<protein>
    <submittedName>
        <fullName evidence="1">DUF5994 family protein</fullName>
    </submittedName>
</protein>
<sequence>MLTAAERATVVPPTAPSVPRLSHVPVRSANAVLDGAWWPRSRDPIAELPGLVLALSQRYGPIRNVVVNSGAWDRRFRRLVVGTDVVRLGWFTSMDIALLVATTERGDQIDLLVVPPTTATAVAENAMAAAADPTDHRHASDLLGQVGAAA</sequence>
<organism evidence="1 2">
    <name type="scientific">Plantactinospora sonchi</name>
    <dbReference type="NCBI Taxonomy" id="1544735"/>
    <lineage>
        <taxon>Bacteria</taxon>
        <taxon>Bacillati</taxon>
        <taxon>Actinomycetota</taxon>
        <taxon>Actinomycetes</taxon>
        <taxon>Micromonosporales</taxon>
        <taxon>Micromonosporaceae</taxon>
        <taxon>Plantactinospora</taxon>
    </lineage>
</organism>
<proteinExistence type="predicted"/>
<dbReference type="EMBL" id="JAZGQK010000028">
    <property type="protein sequence ID" value="MEE6262438.1"/>
    <property type="molecule type" value="Genomic_DNA"/>
</dbReference>
<keyword evidence="2" id="KW-1185">Reference proteome</keyword>
<reference evidence="1 2" key="1">
    <citation type="submission" date="2024-01" db="EMBL/GenBank/DDBJ databases">
        <title>Genome insights into Plantactinospora sonchi sp. nov.</title>
        <authorList>
            <person name="Wang L."/>
        </authorList>
    </citation>
    <scope>NUCLEOTIDE SEQUENCE [LARGE SCALE GENOMIC DNA]</scope>
    <source>
        <strain evidence="1 2">NEAU-QY2</strain>
    </source>
</reference>
<dbReference type="RefSeq" id="WP_331217376.1">
    <property type="nucleotide sequence ID" value="NZ_JAZGQK010000028.1"/>
</dbReference>
<dbReference type="Proteomes" id="UP001332243">
    <property type="component" value="Unassembled WGS sequence"/>
</dbReference>
<comment type="caution">
    <text evidence="1">The sequence shown here is derived from an EMBL/GenBank/DDBJ whole genome shotgun (WGS) entry which is preliminary data.</text>
</comment>
<dbReference type="Pfam" id="PF19457">
    <property type="entry name" value="DUF5994"/>
    <property type="match status" value="1"/>
</dbReference>
<gene>
    <name evidence="1" type="ORF">V1633_28535</name>
</gene>
<evidence type="ECO:0000313" key="2">
    <source>
        <dbReference type="Proteomes" id="UP001332243"/>
    </source>
</evidence>
<accession>A0ABU7S0W8</accession>